<protein>
    <submittedName>
        <fullName evidence="2">SH3 domain-containing protein</fullName>
    </submittedName>
</protein>
<dbReference type="Gene3D" id="2.30.30.40">
    <property type="entry name" value="SH3 Domains"/>
    <property type="match status" value="1"/>
</dbReference>
<comment type="caution">
    <text evidence="2">The sequence shown here is derived from an EMBL/GenBank/DDBJ whole genome shotgun (WGS) entry which is preliminary data.</text>
</comment>
<keyword evidence="1" id="KW-0732">Signal</keyword>
<gene>
    <name evidence="2" type="ORF">IHE55_17200</name>
</gene>
<evidence type="ECO:0000313" key="2">
    <source>
        <dbReference type="EMBL" id="MBH5336420.1"/>
    </source>
</evidence>
<reference evidence="2 3" key="1">
    <citation type="submission" date="2020-09" db="EMBL/GenBank/DDBJ databases">
        <title>Biosynthesis of the nuclear factor of activated T cells inhibitor NFAT-133 and its congeners in Streptomyces pactum.</title>
        <authorList>
            <person name="Zhou W."/>
            <person name="Posri P."/>
            <person name="Abugrain M.E."/>
            <person name="Weisberg A.J."/>
            <person name="Chang J.H."/>
            <person name="Mahmud T."/>
        </authorList>
    </citation>
    <scope>NUCLEOTIDE SEQUENCE [LARGE SCALE GENOMIC DNA]</scope>
    <source>
        <strain evidence="2 3">ATCC 27456</strain>
    </source>
</reference>
<dbReference type="RefSeq" id="WP_197989837.1">
    <property type="nucleotide sequence ID" value="NZ_JACYXC010000001.1"/>
</dbReference>
<dbReference type="EMBL" id="JACYXC010000001">
    <property type="protein sequence ID" value="MBH5336420.1"/>
    <property type="molecule type" value="Genomic_DNA"/>
</dbReference>
<dbReference type="Proteomes" id="UP000807371">
    <property type="component" value="Unassembled WGS sequence"/>
</dbReference>
<sequence length="123" mass="12656">MAIKGKASMVALTVALTLGGAVGLAPSASAAGSVGASGCHFNSPDVNFTVDVKSTALRKGPGTRYGSKGTIRKGTTFRYYCRTWAGGGLGGFNKSWSYGKIVKRSGSGVKVGTLGWVKSRYLD</sequence>
<keyword evidence="3" id="KW-1185">Reference proteome</keyword>
<feature type="chain" id="PRO_5046148220" evidence="1">
    <location>
        <begin position="31"/>
        <end position="123"/>
    </location>
</feature>
<evidence type="ECO:0000256" key="1">
    <source>
        <dbReference type="SAM" id="SignalP"/>
    </source>
</evidence>
<feature type="signal peptide" evidence="1">
    <location>
        <begin position="1"/>
        <end position="30"/>
    </location>
</feature>
<organism evidence="2 3">
    <name type="scientific">Streptomyces pactum</name>
    <dbReference type="NCBI Taxonomy" id="68249"/>
    <lineage>
        <taxon>Bacteria</taxon>
        <taxon>Bacillati</taxon>
        <taxon>Actinomycetota</taxon>
        <taxon>Actinomycetes</taxon>
        <taxon>Kitasatosporales</taxon>
        <taxon>Streptomycetaceae</taxon>
        <taxon>Streptomyces</taxon>
    </lineage>
</organism>
<name>A0ABS0NMJ6_9ACTN</name>
<accession>A0ABS0NMJ6</accession>
<evidence type="ECO:0000313" key="3">
    <source>
        <dbReference type="Proteomes" id="UP000807371"/>
    </source>
</evidence>
<proteinExistence type="predicted"/>